<dbReference type="KEGG" id="dtr:RSDT_0726"/>
<dbReference type="Pfam" id="PF13411">
    <property type="entry name" value="MerR_1"/>
    <property type="match status" value="1"/>
</dbReference>
<dbReference type="Proteomes" id="UP000242645">
    <property type="component" value="Chromosome"/>
</dbReference>
<dbReference type="OrthoDB" id="9792348at2"/>
<keyword evidence="1" id="KW-0678">Repressor</keyword>
<keyword evidence="4" id="KW-0804">Transcription</keyword>
<reference evidence="6 7" key="1">
    <citation type="journal article" date="2017" name="ISME J.">
        <title>Genome of 'Ca. Desulfovibrio trichonymphae', an H2-oxidizing bacterium in a tripartite symbiotic system within a protist cell in the termite gut.</title>
        <authorList>
            <person name="Kuwahara H."/>
            <person name="Yuki M."/>
            <person name="Izawa K."/>
            <person name="Ohkuma M."/>
            <person name="Hongoh Y."/>
        </authorList>
    </citation>
    <scope>NUCLEOTIDE SEQUENCE [LARGE SCALE GENOMIC DNA]</scope>
    <source>
        <strain evidence="6 7">Rs-N31</strain>
    </source>
</reference>
<evidence type="ECO:0000256" key="1">
    <source>
        <dbReference type="ARBA" id="ARBA00022491"/>
    </source>
</evidence>
<dbReference type="RefSeq" id="WP_096399747.1">
    <property type="nucleotide sequence ID" value="NZ_AP017368.1"/>
</dbReference>
<dbReference type="SUPFAM" id="SSF46955">
    <property type="entry name" value="Putative DNA-binding domain"/>
    <property type="match status" value="1"/>
</dbReference>
<dbReference type="GO" id="GO:0003700">
    <property type="term" value="F:DNA-binding transcription factor activity"/>
    <property type="evidence" value="ECO:0007669"/>
    <property type="project" value="InterPro"/>
</dbReference>
<evidence type="ECO:0000256" key="4">
    <source>
        <dbReference type="ARBA" id="ARBA00023163"/>
    </source>
</evidence>
<protein>
    <submittedName>
        <fullName evidence="6">MerR family transcriptional regulator</fullName>
    </submittedName>
</protein>
<dbReference type="InterPro" id="IPR000551">
    <property type="entry name" value="MerR-type_HTH_dom"/>
</dbReference>
<name>A0A1J1DYP0_9BACT</name>
<dbReference type="GO" id="GO:0003677">
    <property type="term" value="F:DNA binding"/>
    <property type="evidence" value="ECO:0007669"/>
    <property type="project" value="UniProtKB-KW"/>
</dbReference>
<dbReference type="PANTHER" id="PTHR30204:SF69">
    <property type="entry name" value="MERR-FAMILY TRANSCRIPTIONAL REGULATOR"/>
    <property type="match status" value="1"/>
</dbReference>
<sequence>MSNKVFTLDELCTLTDCSKRTARYYIQLGLLSRPIGDGRAAHYTGTHLGQLLQIKKLSEAGVSLERIREVLAGEKSPVSPRKRHPGSVEVRSHLYVAPGIEIQISPEEAGMTPEQVRTFVREAMETASRVSSGVTYTKKAGNEYEM</sequence>
<keyword evidence="3" id="KW-0238">DNA-binding</keyword>
<dbReference type="PANTHER" id="PTHR30204">
    <property type="entry name" value="REDOX-CYCLING DRUG-SENSING TRANSCRIPTIONAL ACTIVATOR SOXR"/>
    <property type="match status" value="1"/>
</dbReference>
<gene>
    <name evidence="6" type="ORF">RSDT_0726</name>
</gene>
<feature type="domain" description="HTH merR-type" evidence="5">
    <location>
        <begin position="5"/>
        <end position="73"/>
    </location>
</feature>
<organism evidence="6 7">
    <name type="scientific">Candidatus Desulfovibrio trichonymphae</name>
    <dbReference type="NCBI Taxonomy" id="1725232"/>
    <lineage>
        <taxon>Bacteria</taxon>
        <taxon>Pseudomonadati</taxon>
        <taxon>Thermodesulfobacteriota</taxon>
        <taxon>Desulfovibrionia</taxon>
        <taxon>Desulfovibrionales</taxon>
        <taxon>Desulfovibrionaceae</taxon>
        <taxon>Desulfovibrio</taxon>
    </lineage>
</organism>
<evidence type="ECO:0000259" key="5">
    <source>
        <dbReference type="PROSITE" id="PS50937"/>
    </source>
</evidence>
<evidence type="ECO:0000313" key="6">
    <source>
        <dbReference type="EMBL" id="BAV92238.1"/>
    </source>
</evidence>
<evidence type="ECO:0000256" key="3">
    <source>
        <dbReference type="ARBA" id="ARBA00023125"/>
    </source>
</evidence>
<dbReference type="SMART" id="SM00422">
    <property type="entry name" value="HTH_MERR"/>
    <property type="match status" value="1"/>
</dbReference>
<dbReference type="CDD" id="cd00592">
    <property type="entry name" value="HTH_MerR-like"/>
    <property type="match status" value="1"/>
</dbReference>
<dbReference type="EMBL" id="AP017368">
    <property type="protein sequence ID" value="BAV92238.1"/>
    <property type="molecule type" value="Genomic_DNA"/>
</dbReference>
<keyword evidence="2" id="KW-0805">Transcription regulation</keyword>
<proteinExistence type="predicted"/>
<accession>A0A1J1DYP0</accession>
<dbReference type="PROSITE" id="PS50937">
    <property type="entry name" value="HTH_MERR_2"/>
    <property type="match status" value="1"/>
</dbReference>
<evidence type="ECO:0000313" key="7">
    <source>
        <dbReference type="Proteomes" id="UP000242645"/>
    </source>
</evidence>
<dbReference type="InterPro" id="IPR009061">
    <property type="entry name" value="DNA-bd_dom_put_sf"/>
</dbReference>
<dbReference type="InterPro" id="IPR047057">
    <property type="entry name" value="MerR_fam"/>
</dbReference>
<keyword evidence="7" id="KW-1185">Reference proteome</keyword>
<dbReference type="Gene3D" id="1.10.1660.10">
    <property type="match status" value="1"/>
</dbReference>
<evidence type="ECO:0000256" key="2">
    <source>
        <dbReference type="ARBA" id="ARBA00023015"/>
    </source>
</evidence>
<dbReference type="AlphaFoldDB" id="A0A1J1DYP0"/>